<dbReference type="Proteomes" id="UP000647424">
    <property type="component" value="Unassembled WGS sequence"/>
</dbReference>
<evidence type="ECO:0000256" key="1">
    <source>
        <dbReference type="ARBA" id="ARBA00006987"/>
    </source>
</evidence>
<dbReference type="AlphaFoldDB" id="A0A927FFW5"/>
<name>A0A927FFW5_9BURK</name>
<dbReference type="SUPFAM" id="SSF53850">
    <property type="entry name" value="Periplasmic binding protein-like II"/>
    <property type="match status" value="1"/>
</dbReference>
<dbReference type="Gene3D" id="3.40.190.150">
    <property type="entry name" value="Bordetella uptake gene, domain 1"/>
    <property type="match status" value="1"/>
</dbReference>
<organism evidence="2 3">
    <name type="scientific">Limnohabitans radicicola</name>
    <dbReference type="NCBI Taxonomy" id="2771427"/>
    <lineage>
        <taxon>Bacteria</taxon>
        <taxon>Pseudomonadati</taxon>
        <taxon>Pseudomonadota</taxon>
        <taxon>Betaproteobacteria</taxon>
        <taxon>Burkholderiales</taxon>
        <taxon>Comamonadaceae</taxon>
        <taxon>Limnohabitans</taxon>
    </lineage>
</organism>
<keyword evidence="3" id="KW-1185">Reference proteome</keyword>
<dbReference type="InterPro" id="IPR005064">
    <property type="entry name" value="BUG"/>
</dbReference>
<dbReference type="PANTHER" id="PTHR42928:SF5">
    <property type="entry name" value="BLR1237 PROTEIN"/>
    <property type="match status" value="1"/>
</dbReference>
<protein>
    <submittedName>
        <fullName evidence="2">Tripartite tricarboxylate transporter substrate binding protein</fullName>
    </submittedName>
</protein>
<comment type="caution">
    <text evidence="2">The sequence shown here is derived from an EMBL/GenBank/DDBJ whole genome shotgun (WGS) entry which is preliminary data.</text>
</comment>
<proteinExistence type="inferred from homology"/>
<accession>A0A927FFW5</accession>
<dbReference type="Gene3D" id="3.40.190.10">
    <property type="entry name" value="Periplasmic binding protein-like II"/>
    <property type="match status" value="1"/>
</dbReference>
<evidence type="ECO:0000313" key="3">
    <source>
        <dbReference type="Proteomes" id="UP000647424"/>
    </source>
</evidence>
<dbReference type="PIRSF" id="PIRSF017082">
    <property type="entry name" value="YflP"/>
    <property type="match status" value="1"/>
</dbReference>
<evidence type="ECO:0000313" key="2">
    <source>
        <dbReference type="EMBL" id="MBD8050296.1"/>
    </source>
</evidence>
<gene>
    <name evidence="2" type="ORF">IC609_07050</name>
</gene>
<reference evidence="2" key="1">
    <citation type="submission" date="2020-09" db="EMBL/GenBank/DDBJ databases">
        <title>Genome seq and assembly of Limnohabitants sp.</title>
        <authorList>
            <person name="Chhetri G."/>
        </authorList>
    </citation>
    <scope>NUCLEOTIDE SEQUENCE</scope>
    <source>
        <strain evidence="2">JUR4</strain>
    </source>
</reference>
<comment type="similarity">
    <text evidence="1">Belongs to the UPF0065 (bug) family.</text>
</comment>
<dbReference type="CDD" id="cd07012">
    <property type="entry name" value="PBP2_Bug_TTT"/>
    <property type="match status" value="1"/>
</dbReference>
<sequence length="313" mass="33114">MALLGSIVMPAAMAWTDKPVKMLVPAPAGGNIDVIARLVADQLSADIGQPVVVENRPGAGGAIGVQALRAAPADGQTVMMIASNVLTEIPHVLKGGFDPLKDVKPVGIVGRGNLVMIAAPNVPAKDFKGFVAYAKKNPGNLGFASYSPGTISHYAGMILNQKAGLDLQHVPFQGSPPALAQVMGGQIPVMFDGFATSRNLISTGKVQAYAVAAKTRLSQLPDVPTLAELGFPDLEFSNWMGVIVASGVPAEVQEKIHKAIRQVALNPKFRGRMFATGFEGAEDWNIQQLNQSVKTEFDRNAAIVKQFNIQLNQ</sequence>
<dbReference type="EMBL" id="JACYFT010000001">
    <property type="protein sequence ID" value="MBD8050296.1"/>
    <property type="molecule type" value="Genomic_DNA"/>
</dbReference>
<dbReference type="Pfam" id="PF03401">
    <property type="entry name" value="TctC"/>
    <property type="match status" value="1"/>
</dbReference>
<dbReference type="InterPro" id="IPR042100">
    <property type="entry name" value="Bug_dom1"/>
</dbReference>
<dbReference type="PANTHER" id="PTHR42928">
    <property type="entry name" value="TRICARBOXYLATE-BINDING PROTEIN"/>
    <property type="match status" value="1"/>
</dbReference>